<dbReference type="InterPro" id="IPR016155">
    <property type="entry name" value="Mopterin_synth/thiamin_S_b"/>
</dbReference>
<keyword evidence="4 5" id="KW-0833">Ubl conjugation pathway</keyword>
<keyword evidence="2 5" id="KW-1017">Isopeptide bond</keyword>
<dbReference type="InterPro" id="IPR012675">
    <property type="entry name" value="Beta-grasp_dom_sf"/>
</dbReference>
<keyword evidence="1 5" id="KW-0963">Cytoplasm</keyword>
<dbReference type="GO" id="GO:0032447">
    <property type="term" value="P:protein urmylation"/>
    <property type="evidence" value="ECO:0007669"/>
    <property type="project" value="UniProtKB-UniRule"/>
</dbReference>
<comment type="subcellular location">
    <subcellularLocation>
        <location evidence="5 6">Cytoplasm</location>
    </subcellularLocation>
</comment>
<dbReference type="InterPro" id="IPR015221">
    <property type="entry name" value="Urm1"/>
</dbReference>
<dbReference type="GO" id="GO:0002098">
    <property type="term" value="P:tRNA wobble uridine modification"/>
    <property type="evidence" value="ECO:0007669"/>
    <property type="project" value="UniProtKB-UniRule"/>
</dbReference>
<evidence type="ECO:0000313" key="8">
    <source>
        <dbReference type="Proteomes" id="UP001145021"/>
    </source>
</evidence>
<name>A0A9W8CKR9_9FUNG</name>
<evidence type="ECO:0000256" key="4">
    <source>
        <dbReference type="ARBA" id="ARBA00022786"/>
    </source>
</evidence>
<dbReference type="AlphaFoldDB" id="A0A9W8CKR9"/>
<sequence>MEDLKLTLKFSSGAELMIKDEIRADAGTKTGDLELTRTLPATTDGKPTIAKDLLEFIRDNLIKDRQEDFYDKEKLRPGILVIINGSDWEVEDGPEYRLQNNDTVEFISTLHGG</sequence>
<comment type="PTM">
    <text evidence="5">C-terminal thiocarboxylation occurs in 2 steps, it is first acyl-adenylated (-COAMP) via the hesA/moeB/thiF part of UBA4, then thiocarboxylated (-COSH) via the rhodanese domain of UBA4.</text>
</comment>
<feature type="cross-link" description="Glycyl lysine isopeptide (Gly-Lys) (interchain with K-? in acceptor proteins)" evidence="5">
    <location>
        <position position="113"/>
    </location>
</feature>
<reference evidence="7" key="1">
    <citation type="submission" date="2022-07" db="EMBL/GenBank/DDBJ databases">
        <title>Phylogenomic reconstructions and comparative analyses of Kickxellomycotina fungi.</title>
        <authorList>
            <person name="Reynolds N.K."/>
            <person name="Stajich J.E."/>
            <person name="Barry K."/>
            <person name="Grigoriev I.V."/>
            <person name="Crous P."/>
            <person name="Smith M.E."/>
        </authorList>
    </citation>
    <scope>NUCLEOTIDE SEQUENCE</scope>
    <source>
        <strain evidence="7">NBRC 105413</strain>
    </source>
</reference>
<accession>A0A9W8CKR9</accession>
<evidence type="ECO:0000256" key="2">
    <source>
        <dbReference type="ARBA" id="ARBA00022499"/>
    </source>
</evidence>
<evidence type="ECO:0000313" key="7">
    <source>
        <dbReference type="EMBL" id="KAJ1645801.1"/>
    </source>
</evidence>
<organism evidence="7 8">
    <name type="scientific">Coemansia asiatica</name>
    <dbReference type="NCBI Taxonomy" id="1052880"/>
    <lineage>
        <taxon>Eukaryota</taxon>
        <taxon>Fungi</taxon>
        <taxon>Fungi incertae sedis</taxon>
        <taxon>Zoopagomycota</taxon>
        <taxon>Kickxellomycotina</taxon>
        <taxon>Kickxellomycetes</taxon>
        <taxon>Kickxellales</taxon>
        <taxon>Kickxellaceae</taxon>
        <taxon>Coemansia</taxon>
    </lineage>
</organism>
<feature type="modified residue" description="1-thioglycine" evidence="5">
    <location>
        <position position="113"/>
    </location>
</feature>
<dbReference type="Pfam" id="PF09138">
    <property type="entry name" value="Urm1"/>
    <property type="match status" value="1"/>
</dbReference>
<evidence type="ECO:0000256" key="3">
    <source>
        <dbReference type="ARBA" id="ARBA00022694"/>
    </source>
</evidence>
<comment type="caution">
    <text evidence="7">The sequence shown here is derived from an EMBL/GenBank/DDBJ whole genome shotgun (WGS) entry which is preliminary data.</text>
</comment>
<evidence type="ECO:0000256" key="1">
    <source>
        <dbReference type="ARBA" id="ARBA00022490"/>
    </source>
</evidence>
<dbReference type="CDD" id="cd01764">
    <property type="entry name" value="Ubl_Urm1"/>
    <property type="match status" value="1"/>
</dbReference>
<comment type="similarity">
    <text evidence="5 6">Belongs to the URM1 family.</text>
</comment>
<protein>
    <recommendedName>
        <fullName evidence="5 6">Ubiquitin-related modifier 1</fullName>
    </recommendedName>
</protein>
<dbReference type="SUPFAM" id="SSF54285">
    <property type="entry name" value="MoaD/ThiS"/>
    <property type="match status" value="1"/>
</dbReference>
<dbReference type="GO" id="GO:0005829">
    <property type="term" value="C:cytosol"/>
    <property type="evidence" value="ECO:0007669"/>
    <property type="project" value="UniProtKB-UniRule"/>
</dbReference>
<dbReference type="GO" id="GO:0034227">
    <property type="term" value="P:tRNA thio-modification"/>
    <property type="evidence" value="ECO:0007669"/>
    <property type="project" value="UniProtKB-UniRule"/>
</dbReference>
<comment type="pathway">
    <text evidence="5 6">tRNA modification; 5-methoxycarbonylmethyl-2-thiouridine-tRNA biosynthesis.</text>
</comment>
<dbReference type="Gene3D" id="3.10.20.30">
    <property type="match status" value="1"/>
</dbReference>
<proteinExistence type="inferred from homology"/>
<keyword evidence="3 5" id="KW-0819">tRNA processing</keyword>
<comment type="function">
    <text evidence="5">Acts as a sulfur carrier required for 2-thiolation of mcm(5)S(2)U at tRNA wobble positions of cytosolic tRNA(Lys), tRNA(Glu) and tRNA(Gln). Serves as sulfur donor in tRNA 2-thiolation reaction by being thiocarboxylated (-COSH) at its C-terminus by the MOCS3 homolog UBA4. The sulfur is then transferred to tRNA to form 2-thiolation of mcm(5)S(2)U. Prior mcm(5) tRNA modification by the elongator complex is required for 2-thiolation. Also acts as a ubiquitin-like protein (UBL) that is covalently conjugated via an isopeptide bond to lysine residues of target proteins such as AHP1. The thiocarboxylated form serves as substrate for conjugation and oxidative stress specifically induces the formation of UBL-protein conjugates.</text>
</comment>
<keyword evidence="8" id="KW-1185">Reference proteome</keyword>
<dbReference type="HAMAP" id="MF_03048">
    <property type="entry name" value="Urm1"/>
    <property type="match status" value="1"/>
</dbReference>
<evidence type="ECO:0000256" key="5">
    <source>
        <dbReference type="HAMAP-Rule" id="MF_03048"/>
    </source>
</evidence>
<gene>
    <name evidence="5 7" type="primary">URM1</name>
    <name evidence="7" type="ORF">LPJ64_002643</name>
</gene>
<dbReference type="Proteomes" id="UP001145021">
    <property type="component" value="Unassembled WGS sequence"/>
</dbReference>
<dbReference type="EMBL" id="JANBOH010000088">
    <property type="protein sequence ID" value="KAJ1645801.1"/>
    <property type="molecule type" value="Genomic_DNA"/>
</dbReference>
<dbReference type="PANTHER" id="PTHR14986">
    <property type="entry name" value="RURM1 PROTEIN"/>
    <property type="match status" value="1"/>
</dbReference>
<evidence type="ECO:0000256" key="6">
    <source>
        <dbReference type="RuleBase" id="RU361182"/>
    </source>
</evidence>